<keyword evidence="2" id="KW-1133">Transmembrane helix</keyword>
<dbReference type="Proteomes" id="UP001296104">
    <property type="component" value="Unassembled WGS sequence"/>
</dbReference>
<evidence type="ECO:0000313" key="4">
    <source>
        <dbReference type="Proteomes" id="UP001296104"/>
    </source>
</evidence>
<keyword evidence="2" id="KW-0812">Transmembrane</keyword>
<feature type="compositionally biased region" description="Basic and acidic residues" evidence="1">
    <location>
        <begin position="8"/>
        <end position="23"/>
    </location>
</feature>
<keyword evidence="4" id="KW-1185">Reference proteome</keyword>
<name>A0AAI8Z2R5_9PEZI</name>
<organism evidence="3 4">
    <name type="scientific">Lecanosticta acicola</name>
    <dbReference type="NCBI Taxonomy" id="111012"/>
    <lineage>
        <taxon>Eukaryota</taxon>
        <taxon>Fungi</taxon>
        <taxon>Dikarya</taxon>
        <taxon>Ascomycota</taxon>
        <taxon>Pezizomycotina</taxon>
        <taxon>Dothideomycetes</taxon>
        <taxon>Dothideomycetidae</taxon>
        <taxon>Mycosphaerellales</taxon>
        <taxon>Mycosphaerellaceae</taxon>
        <taxon>Lecanosticta</taxon>
    </lineage>
</organism>
<reference evidence="3" key="1">
    <citation type="submission" date="2023-11" db="EMBL/GenBank/DDBJ databases">
        <authorList>
            <person name="Alioto T."/>
            <person name="Alioto T."/>
            <person name="Gomez Garrido J."/>
        </authorList>
    </citation>
    <scope>NUCLEOTIDE SEQUENCE</scope>
</reference>
<dbReference type="PANTHER" id="PTHR33604:SF3">
    <property type="entry name" value="OSJNBA0004B13.7 PROTEIN"/>
    <property type="match status" value="1"/>
</dbReference>
<accession>A0AAI8Z2R5</accession>
<proteinExistence type="predicted"/>
<comment type="caution">
    <text evidence="3">The sequence shown here is derived from an EMBL/GenBank/DDBJ whole genome shotgun (WGS) entry which is preliminary data.</text>
</comment>
<feature type="region of interest" description="Disordered" evidence="1">
    <location>
        <begin position="1"/>
        <end position="28"/>
    </location>
</feature>
<sequence>MSARSRLVTKDEELGKRDDDFKPRHSSSTASLSSILPWRWRKRRLLLVAGVIFVIYMFTQQLPTDIISIRINTGGRHAAGNTQPSYDPYAAVAHQEPAGAPPRDKSKENEEASKHYYNGIVRFYKLAQSLHKISRTYGNLAQNRNVLWAASSLKSAANLMPMACEMAKVDRTHVHLAIFGRSTLALEEILALNGVDEGECKVYFHDARGDYADYSSDARAESATKGAMNHINDFMHPQVVIMDDSAREDAFFTKAMRTKAKEFGKSLIEVPGGRYEQFLWITRLEAGSLASWFKPNVEIVIHAPPGTSGSLIRLLQSMYNADYHGLKVPKLTIELPSKVEPALSKYLSDFQWPPRKGPMQADSLSIRHRIPSSQITSEQASIRFAESFYPSNPQDDHILMLSPQVELNPLYAQYLHFAILEYHYAAWGTSGGHELLGISLDVPTTHLNNNTALKRPSISDMGSNKYADDTANDPAAAAPFLYQATSSTANLIFGDRWTVFHDFLTKRTQASHSGKKSKTEKLVPETEPAWVEFLLELTRARGWSMLHPAFPFVTIHNELAQIPEEFARPPIDPEAPQAPAQTDRLEEEPFVLSAEAPVLVDHIEADTTRDTMALHKMLPFNGELQDTMSLPHLTHEGDLIQPFALSDVRDKYVPYFRAAIGGCQGADASRERVISLGKTDDLFCLPGIDVRFADETYPARADQAKIMAEVIADVTDDPDRYPMPLPTSTSVATAAVKVKVKPTDKLLAEVETEQQLLAEQKKLDVT</sequence>
<evidence type="ECO:0000256" key="2">
    <source>
        <dbReference type="SAM" id="Phobius"/>
    </source>
</evidence>
<keyword evidence="2" id="KW-0472">Membrane</keyword>
<gene>
    <name evidence="3" type="ORF">LECACI_7A006569</name>
</gene>
<feature type="transmembrane region" description="Helical" evidence="2">
    <location>
        <begin position="45"/>
        <end position="62"/>
    </location>
</feature>
<dbReference type="AlphaFoldDB" id="A0AAI8Z2R5"/>
<protein>
    <submittedName>
        <fullName evidence="3">Uncharacterized protein</fullName>
    </submittedName>
</protein>
<evidence type="ECO:0000256" key="1">
    <source>
        <dbReference type="SAM" id="MobiDB-lite"/>
    </source>
</evidence>
<dbReference type="PANTHER" id="PTHR33604">
    <property type="entry name" value="OSJNBA0004B13.7 PROTEIN"/>
    <property type="match status" value="1"/>
</dbReference>
<dbReference type="EMBL" id="CAVMBE010000048">
    <property type="protein sequence ID" value="CAK4031411.1"/>
    <property type="molecule type" value="Genomic_DNA"/>
</dbReference>
<evidence type="ECO:0000313" key="3">
    <source>
        <dbReference type="EMBL" id="CAK4031411.1"/>
    </source>
</evidence>